<gene>
    <name evidence="1" type="ORF">N3K66_000611</name>
</gene>
<proteinExistence type="predicted"/>
<reference evidence="1" key="1">
    <citation type="submission" date="2022-10" db="EMBL/GenBank/DDBJ databases">
        <title>Complete Genome of Trichothecium roseum strain YXFP-22015, a Plant Pathogen Isolated from Citrus.</title>
        <authorList>
            <person name="Wang Y."/>
            <person name="Zhu L."/>
        </authorList>
    </citation>
    <scope>NUCLEOTIDE SEQUENCE</scope>
    <source>
        <strain evidence="1">YXFP-22015</strain>
    </source>
</reference>
<keyword evidence="2" id="KW-1185">Reference proteome</keyword>
<accession>A0ACC0VCH0</accession>
<dbReference type="Proteomes" id="UP001163324">
    <property type="component" value="Chromosome 1"/>
</dbReference>
<dbReference type="EMBL" id="CM047940">
    <property type="protein sequence ID" value="KAI9904082.1"/>
    <property type="molecule type" value="Genomic_DNA"/>
</dbReference>
<organism evidence="1 2">
    <name type="scientific">Trichothecium roseum</name>
    <dbReference type="NCBI Taxonomy" id="47278"/>
    <lineage>
        <taxon>Eukaryota</taxon>
        <taxon>Fungi</taxon>
        <taxon>Dikarya</taxon>
        <taxon>Ascomycota</taxon>
        <taxon>Pezizomycotina</taxon>
        <taxon>Sordariomycetes</taxon>
        <taxon>Hypocreomycetidae</taxon>
        <taxon>Hypocreales</taxon>
        <taxon>Hypocreales incertae sedis</taxon>
        <taxon>Trichothecium</taxon>
    </lineage>
</organism>
<comment type="caution">
    <text evidence="1">The sequence shown here is derived from an EMBL/GenBank/DDBJ whole genome shotgun (WGS) entry which is preliminary data.</text>
</comment>
<sequence length="538" mass="56868">MRGTSKDVKDKSQGANRMRSLQILGLAAATASAGHLSVPVSRKAFGTNPHKTVKRQEKGGSITLAALNNITGGGYYSEFEIGSPGQTISFQLDTGSSDTWMNSVESDLCQSKGLQSFYGYCQSTFDPDESETFDNVGEGDFDITYLDGRNIIGDYFEDTVTIGDANITGQRLGLALESVRVTGIMGLGFGSNVAAESQYPTIIDNLVSQGLIDSPAFSLYLNDLESDEGNVLFGGVDTDKFIGELALLDLVPDVQAFNDDITSFNVKISGFDVVDPDGERIVDLHDLDSYAILDSGSTISLLPDRQVRALWEEFGVVSMENLIAPLIDCKYGGGGGDDYIFEFRFGGKTIQVPMHEMVVDAFYDIQDDIMADDELSEYFGDWEGVCMFGVGSTADFGFFTDKFTLLGDTFLRSAYVVYDLGNEQVGIAQANLNSTSSSIVEIEKGDLPDVTGVSRQGDDDDSSSSPSSTGTSTGGSPSSTGGASSTDTTAAPGATETGSDGENSSGDGGDGDDDSLGSFVSVPGTLLMSLFGVALLAL</sequence>
<evidence type="ECO:0000313" key="1">
    <source>
        <dbReference type="EMBL" id="KAI9904082.1"/>
    </source>
</evidence>
<name>A0ACC0VCH0_9HYPO</name>
<protein>
    <submittedName>
        <fullName evidence="1">Uncharacterized protein</fullName>
    </submittedName>
</protein>
<evidence type="ECO:0000313" key="2">
    <source>
        <dbReference type="Proteomes" id="UP001163324"/>
    </source>
</evidence>